<dbReference type="Proteomes" id="UP000002296">
    <property type="component" value="Unassembled WGS sequence"/>
</dbReference>
<evidence type="ECO:0000313" key="4">
    <source>
        <dbReference type="Proteomes" id="UP000002296"/>
    </source>
</evidence>
<feature type="compositionally biased region" description="Basic and acidic residues" evidence="1">
    <location>
        <begin position="135"/>
        <end position="149"/>
    </location>
</feature>
<dbReference type="KEGG" id="tcr:509419.160"/>
<feature type="compositionally biased region" description="Low complexity" evidence="1">
    <location>
        <begin position="73"/>
        <end position="89"/>
    </location>
</feature>
<evidence type="ECO:0000256" key="1">
    <source>
        <dbReference type="SAM" id="MobiDB-lite"/>
    </source>
</evidence>
<gene>
    <name evidence="3" type="ORF">Tc00.1047053509419.160</name>
</gene>
<keyword evidence="2" id="KW-0732">Signal</keyword>
<name>Q4DUE0_TRYCC</name>
<feature type="chain" id="PRO_5004237557" evidence="2">
    <location>
        <begin position="25"/>
        <end position="228"/>
    </location>
</feature>
<dbReference type="RefSeq" id="XP_817999.1">
    <property type="nucleotide sequence ID" value="XM_812906.1"/>
</dbReference>
<feature type="signal peptide" evidence="2">
    <location>
        <begin position="1"/>
        <end position="24"/>
    </location>
</feature>
<evidence type="ECO:0000313" key="3">
    <source>
        <dbReference type="EMBL" id="EAN96148.1"/>
    </source>
</evidence>
<dbReference type="Pfam" id="PF01456">
    <property type="entry name" value="Mucin"/>
    <property type="match status" value="1"/>
</dbReference>
<dbReference type="VEuPathDB" id="TriTrypDB:TcCLB.509419.160"/>
<feature type="compositionally biased region" description="Low complexity" evidence="1">
    <location>
        <begin position="151"/>
        <end position="194"/>
    </location>
</feature>
<dbReference type="EMBL" id="AAHK01000169">
    <property type="protein sequence ID" value="EAN96148.1"/>
    <property type="molecule type" value="Genomic_DNA"/>
</dbReference>
<comment type="caution">
    <text evidence="3">The sequence shown here is derived from an EMBL/GenBank/DDBJ whole genome shotgun (WGS) entry which is preliminary data.</text>
</comment>
<dbReference type="AlphaFoldDB" id="Q4DUE0"/>
<sequence length="228" mass="23033">MMMTCRLLCALLVLALCCCPYVCAAGSEDTTVKVGEDPTLQDSGSSSDSQITGAKVTEGIGQSLDKESDSSEGPALTASAPAAPSPTGTGEEGPRGAPISQDGRDASGQSGASEENIISPGSKGDSDKSGVNNPEHNKEVALTDNEVKEQAPTTTTTTTTTTTMAPTTTATTAPEAPSDTAMNTEAPTTTTTRAPSRLREIDGSLSSSAWVCAPLLLAVSALAYTTLG</sequence>
<keyword evidence="4" id="KW-1185">Reference proteome</keyword>
<feature type="compositionally biased region" description="Polar residues" evidence="1">
    <location>
        <begin position="40"/>
        <end position="52"/>
    </location>
</feature>
<reference evidence="3 4" key="1">
    <citation type="journal article" date="2005" name="Science">
        <title>The genome sequence of Trypanosoma cruzi, etiologic agent of Chagas disease.</title>
        <authorList>
            <person name="El-Sayed N.M."/>
            <person name="Myler P.J."/>
            <person name="Bartholomeu D.C."/>
            <person name="Nilsson D."/>
            <person name="Aggarwal G."/>
            <person name="Tran A.N."/>
            <person name="Ghedin E."/>
            <person name="Worthey E.A."/>
            <person name="Delcher A.L."/>
            <person name="Blandin G."/>
            <person name="Westenberger S.J."/>
            <person name="Caler E."/>
            <person name="Cerqueira G.C."/>
            <person name="Branche C."/>
            <person name="Haas B."/>
            <person name="Anupama A."/>
            <person name="Arner E."/>
            <person name="Aslund L."/>
            <person name="Attipoe P."/>
            <person name="Bontempi E."/>
            <person name="Bringaud F."/>
            <person name="Burton P."/>
            <person name="Cadag E."/>
            <person name="Campbell D.A."/>
            <person name="Carrington M."/>
            <person name="Crabtree J."/>
            <person name="Darban H."/>
            <person name="da Silveira J.F."/>
            <person name="de Jong P."/>
            <person name="Edwards K."/>
            <person name="Englund P.T."/>
            <person name="Fazelina G."/>
            <person name="Feldblyum T."/>
            <person name="Ferella M."/>
            <person name="Frasch A.C."/>
            <person name="Gull K."/>
            <person name="Horn D."/>
            <person name="Hou L."/>
            <person name="Huang Y."/>
            <person name="Kindlund E."/>
            <person name="Klingbeil M."/>
            <person name="Kluge S."/>
            <person name="Koo H."/>
            <person name="Lacerda D."/>
            <person name="Levin M.J."/>
            <person name="Lorenzi H."/>
            <person name="Louie T."/>
            <person name="Machado C.R."/>
            <person name="McCulloch R."/>
            <person name="McKenna A."/>
            <person name="Mizuno Y."/>
            <person name="Mottram J.C."/>
            <person name="Nelson S."/>
            <person name="Ochaya S."/>
            <person name="Osoegawa K."/>
            <person name="Pai G."/>
            <person name="Parsons M."/>
            <person name="Pentony M."/>
            <person name="Pettersson U."/>
            <person name="Pop M."/>
            <person name="Ramirez J.L."/>
            <person name="Rinta J."/>
            <person name="Robertson L."/>
            <person name="Salzberg S.L."/>
            <person name="Sanchez D.O."/>
            <person name="Seyler A."/>
            <person name="Sharma R."/>
            <person name="Shetty J."/>
            <person name="Simpson A.J."/>
            <person name="Sisk E."/>
            <person name="Tammi M.T."/>
            <person name="Tarleton R."/>
            <person name="Teixeira S."/>
            <person name="Van Aken S."/>
            <person name="Vogt C."/>
            <person name="Ward P.N."/>
            <person name="Wickstead B."/>
            <person name="Wortman J."/>
            <person name="White O."/>
            <person name="Fraser C.M."/>
            <person name="Stuart K.D."/>
            <person name="Andersson B."/>
        </authorList>
    </citation>
    <scope>NUCLEOTIDE SEQUENCE [LARGE SCALE GENOMIC DNA]</scope>
    <source>
        <strain evidence="3 4">CL Brener</strain>
    </source>
</reference>
<dbReference type="InParanoid" id="Q4DUE0"/>
<dbReference type="GeneID" id="3550132"/>
<dbReference type="PaxDb" id="353153-Q4DUE0"/>
<feature type="region of interest" description="Disordered" evidence="1">
    <location>
        <begin position="35"/>
        <end position="196"/>
    </location>
</feature>
<evidence type="ECO:0000256" key="2">
    <source>
        <dbReference type="SAM" id="SignalP"/>
    </source>
</evidence>
<accession>Q4DUE0</accession>
<dbReference type="InterPro" id="IPR000458">
    <property type="entry name" value="Tryp_mucin"/>
</dbReference>
<proteinExistence type="predicted"/>
<organism evidence="3 4">
    <name type="scientific">Trypanosoma cruzi (strain CL Brener)</name>
    <dbReference type="NCBI Taxonomy" id="353153"/>
    <lineage>
        <taxon>Eukaryota</taxon>
        <taxon>Discoba</taxon>
        <taxon>Euglenozoa</taxon>
        <taxon>Kinetoplastea</taxon>
        <taxon>Metakinetoplastina</taxon>
        <taxon>Trypanosomatida</taxon>
        <taxon>Trypanosomatidae</taxon>
        <taxon>Trypanosoma</taxon>
        <taxon>Schizotrypanum</taxon>
    </lineage>
</organism>
<protein>
    <submittedName>
        <fullName evidence="3">Mucin TcMUCII, putative</fullName>
    </submittedName>
</protein>